<dbReference type="AlphaFoldDB" id="A0AAD9XH41"/>
<evidence type="ECO:0000313" key="3">
    <source>
        <dbReference type="EMBL" id="KAK2659344.1"/>
    </source>
</evidence>
<dbReference type="Proteomes" id="UP001280121">
    <property type="component" value="Unassembled WGS sequence"/>
</dbReference>
<name>A0AAD9XH41_9ROSI</name>
<evidence type="ECO:0000313" key="4">
    <source>
        <dbReference type="Proteomes" id="UP001280121"/>
    </source>
</evidence>
<protein>
    <recommendedName>
        <fullName evidence="5">Reverse transcriptase</fullName>
    </recommendedName>
</protein>
<dbReference type="PANTHER" id="PTHR47074">
    <property type="entry name" value="BNAC02G40300D PROTEIN"/>
    <property type="match status" value="1"/>
</dbReference>
<keyword evidence="4" id="KW-1185">Reference proteome</keyword>
<comment type="caution">
    <text evidence="3">The sequence shown here is derived from an EMBL/GenBank/DDBJ whole genome shotgun (WGS) entry which is preliminary data.</text>
</comment>
<dbReference type="InterPro" id="IPR052929">
    <property type="entry name" value="RNase_H-like_EbsB-rel"/>
</dbReference>
<gene>
    <name evidence="3" type="ORF">Ddye_005877</name>
</gene>
<evidence type="ECO:0000259" key="2">
    <source>
        <dbReference type="Pfam" id="PF13966"/>
    </source>
</evidence>
<reference evidence="3" key="1">
    <citation type="journal article" date="2023" name="Plant J.">
        <title>Genome sequences and population genomics provide insights into the demographic history, inbreeding, and mutation load of two 'living fossil' tree species of Dipteronia.</title>
        <authorList>
            <person name="Feng Y."/>
            <person name="Comes H.P."/>
            <person name="Chen J."/>
            <person name="Zhu S."/>
            <person name="Lu R."/>
            <person name="Zhang X."/>
            <person name="Li P."/>
            <person name="Qiu J."/>
            <person name="Olsen K.M."/>
            <person name="Qiu Y."/>
        </authorList>
    </citation>
    <scope>NUCLEOTIDE SEQUENCE</scope>
    <source>
        <strain evidence="3">KIB01</strain>
    </source>
</reference>
<dbReference type="GO" id="GO:0003676">
    <property type="term" value="F:nucleic acid binding"/>
    <property type="evidence" value="ECO:0007669"/>
    <property type="project" value="InterPro"/>
</dbReference>
<proteinExistence type="predicted"/>
<dbReference type="Pfam" id="PF13966">
    <property type="entry name" value="zf-RVT"/>
    <property type="match status" value="1"/>
</dbReference>
<organism evidence="3 4">
    <name type="scientific">Dipteronia dyeriana</name>
    <dbReference type="NCBI Taxonomy" id="168575"/>
    <lineage>
        <taxon>Eukaryota</taxon>
        <taxon>Viridiplantae</taxon>
        <taxon>Streptophyta</taxon>
        <taxon>Embryophyta</taxon>
        <taxon>Tracheophyta</taxon>
        <taxon>Spermatophyta</taxon>
        <taxon>Magnoliopsida</taxon>
        <taxon>eudicotyledons</taxon>
        <taxon>Gunneridae</taxon>
        <taxon>Pentapetalae</taxon>
        <taxon>rosids</taxon>
        <taxon>malvids</taxon>
        <taxon>Sapindales</taxon>
        <taxon>Sapindaceae</taxon>
        <taxon>Hippocastanoideae</taxon>
        <taxon>Acereae</taxon>
        <taxon>Dipteronia</taxon>
    </lineage>
</organism>
<dbReference type="EMBL" id="JANJYI010000002">
    <property type="protein sequence ID" value="KAK2659344.1"/>
    <property type="molecule type" value="Genomic_DNA"/>
</dbReference>
<dbReference type="GO" id="GO:0004523">
    <property type="term" value="F:RNA-DNA hybrid ribonuclease activity"/>
    <property type="evidence" value="ECO:0007669"/>
    <property type="project" value="InterPro"/>
</dbReference>
<dbReference type="InterPro" id="IPR002156">
    <property type="entry name" value="RNaseH_domain"/>
</dbReference>
<dbReference type="Pfam" id="PF13456">
    <property type="entry name" value="RVT_3"/>
    <property type="match status" value="1"/>
</dbReference>
<dbReference type="InterPro" id="IPR026960">
    <property type="entry name" value="RVT-Znf"/>
</dbReference>
<feature type="domain" description="RNase H type-1" evidence="1">
    <location>
        <begin position="439"/>
        <end position="506"/>
    </location>
</feature>
<accession>A0AAD9XH41</accession>
<dbReference type="PANTHER" id="PTHR47074:SF11">
    <property type="entry name" value="REVERSE TRANSCRIPTASE-LIKE PROTEIN"/>
    <property type="match status" value="1"/>
</dbReference>
<evidence type="ECO:0000259" key="1">
    <source>
        <dbReference type="Pfam" id="PF13456"/>
    </source>
</evidence>
<sequence length="562" mass="63890">MGGFQRPRWQLDCFRAVIDECGLQDIGFMGPSFTWCNKREGSTMFQERLDWLGLGMKSDGLRRRWMFFWSKKRFTGSNVLVRLGCDVEIKTQASKSRFLIVDFSTNEIKRVVFNMSPTNAPDLNGLSALFYQKFGPTMGEKVTMACLGVWNDGHGLEDVNGTLITLIPKGSPSRRSLVSLFVHYLCGEAFPVVLKCRRLRQLTGFQCCRSDPKITHLFFTDDNMIFTRASKKDCRAIKSMLDIYSTASRQVINFQKSAICLSKGVSRHRAISHANILGVQIKMLVWRVCHDWLPTMTVLCKRKSLMDKTCLMCNSKLETILHALKGCPSLQVVRVQCPFVKNFRATDDTKFFDFMLSYKNHLILKEMEMLFMVLSCSWYRLNGKIHQSSMRHVNDVVPWVEAYLIDSRKTSTEDVVLYKTPSRDVLLWDPPAVGMVKVNIDSTIDASRKRVGFGIIIRDSNGAVMALSSQIIFAGYSPLVAKVAILRGIQFAFDSSFWNCIFESNAEEWRARFVPKKAYQLAHSLAKLGLITNSNGFWIEEVSPNVASFVLGDCLFLYSSVS</sequence>
<feature type="domain" description="Reverse transcriptase zinc-binding" evidence="2">
    <location>
        <begin position="278"/>
        <end position="329"/>
    </location>
</feature>
<evidence type="ECO:0008006" key="5">
    <source>
        <dbReference type="Google" id="ProtNLM"/>
    </source>
</evidence>